<keyword evidence="3" id="KW-0378">Hydrolase</keyword>
<dbReference type="GO" id="GO:0006508">
    <property type="term" value="P:proteolysis"/>
    <property type="evidence" value="ECO:0007669"/>
    <property type="project" value="UniProtKB-KW"/>
</dbReference>
<evidence type="ECO:0000259" key="5">
    <source>
        <dbReference type="PROSITE" id="PS51858"/>
    </source>
</evidence>
<dbReference type="PROSITE" id="PS51858">
    <property type="entry name" value="PPPDE"/>
    <property type="match status" value="1"/>
</dbReference>
<evidence type="ECO:0000313" key="7">
    <source>
        <dbReference type="EMBL" id="VDM11894.1"/>
    </source>
</evidence>
<feature type="compositionally biased region" description="Low complexity" evidence="4">
    <location>
        <begin position="246"/>
        <end position="266"/>
    </location>
</feature>
<sequence>MARAPVRLNVYDMYWLNDYASTLGFGVYHTGIEVYGIEYAYGGHPFSFSGIFENSPKDAEELGENFKFKESIPIGETDFSATDIRHLIQMLGSEYRGDKYHLISKNCNHFTAALAKTLTGKEIPSWVNRLATVSSSIPFLERCLPKEWLTPVALQQTLEERRRSGNYSSACIERDQETTEQSSSMGRRASLPLSGSIEAKLSAGGLTTNYSSSTNLLNATDTVRSFSPVPQLSKIWNSIKNFTTDSTQSTATTTTTAVSSSSSSQSVHEKLRK</sequence>
<evidence type="ECO:0000256" key="4">
    <source>
        <dbReference type="SAM" id="MobiDB-lite"/>
    </source>
</evidence>
<feature type="region of interest" description="Disordered" evidence="4">
    <location>
        <begin position="246"/>
        <end position="273"/>
    </location>
</feature>
<feature type="domain" description="PPPDE" evidence="5">
    <location>
        <begin position="4"/>
        <end position="148"/>
    </location>
</feature>
<dbReference type="SMART" id="SM01179">
    <property type="entry name" value="DUF862"/>
    <property type="match status" value="1"/>
</dbReference>
<reference evidence="6" key="1">
    <citation type="submission" date="2012-08" db="EMBL/GenBank/DDBJ databases">
        <title>The Genome Sequence of Wuchereria bancrofti.</title>
        <authorList>
            <consortium name="The Broad Institute Genome Sequencing Platform"/>
            <consortium name="Broad Institute Genome Sequencing Center for Infectious Disease"/>
            <person name="Nutman T.B."/>
            <person name="Fink D.L."/>
            <person name="Russ C."/>
            <person name="Young S."/>
            <person name="Zeng Q."/>
            <person name="Koehrsen M."/>
            <person name="Alvarado L."/>
            <person name="Berlin A."/>
            <person name="Borenstein D."/>
            <person name="Chapman S.B."/>
            <person name="Chen Z."/>
            <person name="Engels R."/>
            <person name="Freedman E."/>
            <person name="Gellesch M."/>
            <person name="Goldberg J."/>
            <person name="Griggs A."/>
            <person name="Gujja S."/>
            <person name="Heilman E.R."/>
            <person name="Heiman D."/>
            <person name="Hepburn T."/>
            <person name="Howarth C."/>
            <person name="Jen D."/>
            <person name="Larson L."/>
            <person name="Lewis B."/>
            <person name="Mehta T."/>
            <person name="Park D."/>
            <person name="Pearson M."/>
            <person name="Richards J."/>
            <person name="Roberts A."/>
            <person name="Saif S."/>
            <person name="Shea T."/>
            <person name="Shenoy N."/>
            <person name="Sisk P."/>
            <person name="Stolte C."/>
            <person name="Sykes S."/>
            <person name="Walk T."/>
            <person name="White J."/>
            <person name="Yandava C."/>
            <person name="Haas B."/>
            <person name="Henn M.R."/>
            <person name="Nusbaum C."/>
            <person name="Birren B."/>
        </authorList>
    </citation>
    <scope>NUCLEOTIDE SEQUENCE</scope>
</reference>
<dbReference type="InterPro" id="IPR042266">
    <property type="entry name" value="PPPDE_sf"/>
</dbReference>
<dbReference type="PANTHER" id="PTHR12378">
    <property type="entry name" value="DESUMOYLATING ISOPEPTIDASE"/>
    <property type="match status" value="1"/>
</dbReference>
<dbReference type="OrthoDB" id="412286at2759"/>
<protein>
    <submittedName>
        <fullName evidence="11">PPPDE domain-containing protein</fullName>
    </submittedName>
</protein>
<evidence type="ECO:0000313" key="9">
    <source>
        <dbReference type="Proteomes" id="UP000093561"/>
    </source>
</evidence>
<reference evidence="9" key="4">
    <citation type="journal article" date="2016" name="Mol. Ecol.">
        <title>Population genomics of the filarial nematode parasite Wuchereria bancrofti from mosquitoes.</title>
        <authorList>
            <person name="Small S.T."/>
            <person name="Reimer L.J."/>
            <person name="Tisch D.J."/>
            <person name="King C.L."/>
            <person name="Christensen B.M."/>
            <person name="Siba P.M."/>
            <person name="Kazura J.W."/>
            <person name="Serre D."/>
            <person name="Zimmerman P.A."/>
        </authorList>
    </citation>
    <scope>NUCLEOTIDE SEQUENCE</scope>
    <source>
        <strain evidence="9">pt0022</strain>
    </source>
</reference>
<dbReference type="Proteomes" id="UP000004810">
    <property type="component" value="Unassembled WGS sequence"/>
</dbReference>
<dbReference type="EMBL" id="ADBV01007712">
    <property type="protein sequence ID" value="EJW77487.1"/>
    <property type="molecule type" value="Genomic_DNA"/>
</dbReference>
<dbReference type="InterPro" id="IPR008580">
    <property type="entry name" value="PPPDE_dom"/>
</dbReference>
<keyword evidence="2" id="KW-0645">Protease</keyword>
<dbReference type="OMA" id="ACIERDQ"/>
<comment type="similarity">
    <text evidence="1">Belongs to the DeSI family.</text>
</comment>
<evidence type="ECO:0000256" key="1">
    <source>
        <dbReference type="ARBA" id="ARBA00008140"/>
    </source>
</evidence>
<dbReference type="EMBL" id="UYWW01002534">
    <property type="protein sequence ID" value="VDM11894.1"/>
    <property type="molecule type" value="Genomic_DNA"/>
</dbReference>
<name>J9EKD4_WUCBA</name>
<reference evidence="11" key="6">
    <citation type="submission" date="2024-02" db="UniProtKB">
        <authorList>
            <consortium name="WormBaseParasite"/>
        </authorList>
    </citation>
    <scope>IDENTIFICATION</scope>
    <source>
        <strain evidence="11">pt0022</strain>
    </source>
</reference>
<evidence type="ECO:0000256" key="3">
    <source>
        <dbReference type="ARBA" id="ARBA00022801"/>
    </source>
</evidence>
<organism evidence="6 8">
    <name type="scientific">Wuchereria bancrofti</name>
    <dbReference type="NCBI Taxonomy" id="6293"/>
    <lineage>
        <taxon>Eukaryota</taxon>
        <taxon>Metazoa</taxon>
        <taxon>Ecdysozoa</taxon>
        <taxon>Nematoda</taxon>
        <taxon>Chromadorea</taxon>
        <taxon>Rhabditida</taxon>
        <taxon>Spirurina</taxon>
        <taxon>Spiruromorpha</taxon>
        <taxon>Filarioidea</taxon>
        <taxon>Onchocercidae</taxon>
        <taxon>Wuchereria</taxon>
    </lineage>
</organism>
<dbReference type="WBParaSite" id="mrna-Wban_10627">
    <property type="protein sequence ID" value="mrna-Wban_10627"/>
    <property type="gene ID" value="Wban_10627"/>
</dbReference>
<evidence type="ECO:0000313" key="10">
    <source>
        <dbReference type="Proteomes" id="UP000270924"/>
    </source>
</evidence>
<dbReference type="AlphaFoldDB" id="J9EKD4"/>
<reference evidence="7 10" key="5">
    <citation type="submission" date="2018-11" db="EMBL/GenBank/DDBJ databases">
        <authorList>
            <consortium name="Pathogen Informatics"/>
        </authorList>
    </citation>
    <scope>NUCLEOTIDE SEQUENCE [LARGE SCALE GENOMIC DNA]</scope>
</reference>
<dbReference type="FunCoup" id="J9EKD4">
    <property type="interactions" value="339"/>
</dbReference>
<dbReference type="Proteomes" id="UP000270924">
    <property type="component" value="Unassembled WGS sequence"/>
</dbReference>
<gene>
    <name evidence="7" type="ORF">WBA_LOCUS5280</name>
    <name evidence="6" type="ORF">WUBG_11601</name>
</gene>
<dbReference type="PANTHER" id="PTHR12378:SF80">
    <property type="entry name" value="IP06716P-RELATED"/>
    <property type="match status" value="1"/>
</dbReference>
<reference evidence="8" key="2">
    <citation type="submission" date="2012-08" db="EMBL/GenBank/DDBJ databases">
        <title>The Genome Sequence of Wuchereria bancrofti.</title>
        <authorList>
            <person name="Nutman T.B."/>
            <person name="Fink D.L."/>
            <person name="Russ C."/>
            <person name="Young S."/>
            <person name="Zeng Q."/>
            <person name="Koehrsen M."/>
            <person name="Alvarado L."/>
            <person name="Berlin A."/>
            <person name="Chapman S.B."/>
            <person name="Chen Z."/>
            <person name="Freedman E."/>
            <person name="Gellesch M."/>
            <person name="Goldberg J."/>
            <person name="Griggs A."/>
            <person name="Gujja S."/>
            <person name="Heilman E.R."/>
            <person name="Heiman D."/>
            <person name="Hepburn T."/>
            <person name="Howarth C."/>
            <person name="Jen D."/>
            <person name="Larson L."/>
            <person name="Lewis B."/>
            <person name="Mehta T."/>
            <person name="Park D."/>
            <person name="Pearson M."/>
            <person name="Roberts A."/>
            <person name="Saif S."/>
            <person name="Shea T."/>
            <person name="Shenoy N."/>
            <person name="Sisk P."/>
            <person name="Stolte C."/>
            <person name="Sykes S."/>
            <person name="Walk T."/>
            <person name="White J."/>
            <person name="Yandava C."/>
            <person name="Haas B."/>
            <person name="Henn M.R."/>
            <person name="Nusbaum C."/>
            <person name="Birren B."/>
        </authorList>
    </citation>
    <scope>NUCLEOTIDE SEQUENCE [LARGE SCALE GENOMIC DNA]</scope>
    <source>
        <strain evidence="8">NA</strain>
    </source>
</reference>
<accession>J9EKD4</accession>
<dbReference type="Proteomes" id="UP000093561">
    <property type="component" value="Unassembled WGS sequence"/>
</dbReference>
<evidence type="ECO:0000313" key="11">
    <source>
        <dbReference type="WBParaSite" id="mrna-Wban_10627"/>
    </source>
</evidence>
<reference evidence="9" key="3">
    <citation type="submission" date="2015-03" db="EMBL/GenBank/DDBJ databases">
        <title>Wuchereria bancrofti Genome Sequencing Papua New Guinea Strain.</title>
        <authorList>
            <person name="Small S.T."/>
            <person name="Serre D."/>
            <person name="Zimmerman P.A."/>
        </authorList>
    </citation>
    <scope>NUCLEOTIDE SEQUENCE [LARGE SCALE GENOMIC DNA]</scope>
    <source>
        <strain evidence="9">pt0022</strain>
    </source>
</reference>
<dbReference type="Pfam" id="PF05903">
    <property type="entry name" value="Peptidase_C97"/>
    <property type="match status" value="1"/>
</dbReference>
<proteinExistence type="inferred from homology"/>
<dbReference type="GO" id="GO:0016579">
    <property type="term" value="P:protein deubiquitination"/>
    <property type="evidence" value="ECO:0007669"/>
    <property type="project" value="TreeGrafter"/>
</dbReference>
<dbReference type="GO" id="GO:0101005">
    <property type="term" value="F:deubiquitinase activity"/>
    <property type="evidence" value="ECO:0007669"/>
    <property type="project" value="TreeGrafter"/>
</dbReference>
<dbReference type="Gene3D" id="3.90.1720.30">
    <property type="entry name" value="PPPDE domains"/>
    <property type="match status" value="1"/>
</dbReference>
<keyword evidence="10" id="KW-1185">Reference proteome</keyword>
<evidence type="ECO:0000313" key="8">
    <source>
        <dbReference type="Proteomes" id="UP000004810"/>
    </source>
</evidence>
<feature type="region of interest" description="Disordered" evidence="4">
    <location>
        <begin position="165"/>
        <end position="190"/>
    </location>
</feature>
<evidence type="ECO:0000313" key="6">
    <source>
        <dbReference type="EMBL" id="EJW77487.1"/>
    </source>
</evidence>
<evidence type="ECO:0000256" key="2">
    <source>
        <dbReference type="ARBA" id="ARBA00022670"/>
    </source>
</evidence>